<organism evidence="1 2">
    <name type="scientific">Phenylobacterium glaciei</name>
    <dbReference type="NCBI Taxonomy" id="2803784"/>
    <lineage>
        <taxon>Bacteria</taxon>
        <taxon>Pseudomonadati</taxon>
        <taxon>Pseudomonadota</taxon>
        <taxon>Alphaproteobacteria</taxon>
        <taxon>Caulobacterales</taxon>
        <taxon>Caulobacteraceae</taxon>
        <taxon>Phenylobacterium</taxon>
    </lineage>
</organism>
<dbReference type="RefSeq" id="WP_215339039.1">
    <property type="nucleotide sequence ID" value="NZ_JAGSGD010000001.1"/>
</dbReference>
<protein>
    <submittedName>
        <fullName evidence="1">Uncharacterized protein</fullName>
    </submittedName>
</protein>
<evidence type="ECO:0000313" key="1">
    <source>
        <dbReference type="EMBL" id="MBR7618973.1"/>
    </source>
</evidence>
<keyword evidence="2" id="KW-1185">Reference proteome</keyword>
<dbReference type="Proteomes" id="UP000622580">
    <property type="component" value="Unassembled WGS sequence"/>
</dbReference>
<name>A0A941D163_9CAUL</name>
<reference evidence="1" key="1">
    <citation type="submission" date="2021-04" db="EMBL/GenBank/DDBJ databases">
        <title>Draft genome assembly of strain Phenylobacterium sp. 20VBR1 using MiniION and Illumina platforms.</title>
        <authorList>
            <person name="Thomas F.A."/>
            <person name="Krishnan K.P."/>
            <person name="Sinha R.K."/>
        </authorList>
    </citation>
    <scope>NUCLEOTIDE SEQUENCE</scope>
    <source>
        <strain evidence="1">20VBR1</strain>
    </source>
</reference>
<gene>
    <name evidence="1" type="ORF">JKL49_06185</name>
</gene>
<dbReference type="AlphaFoldDB" id="A0A941D163"/>
<dbReference type="EMBL" id="JAGSGD010000001">
    <property type="protein sequence ID" value="MBR7618973.1"/>
    <property type="molecule type" value="Genomic_DNA"/>
</dbReference>
<sequence>MRILPLAEFTSDFPEDGVEDKDGVLQFGGRAVTETIVDILKGFGFRVSPPEFDEHGWGFDFWASERRFWCQVTALDTFLLSCEDLSRTLTEKFFKRPPNAIYIDVMTRLGEALGHHPRFHQVRWSADDSLRSPRAASPVQFDD</sequence>
<comment type="caution">
    <text evidence="1">The sequence shown here is derived from an EMBL/GenBank/DDBJ whole genome shotgun (WGS) entry which is preliminary data.</text>
</comment>
<proteinExistence type="predicted"/>
<accession>A0A941D163</accession>
<evidence type="ECO:0000313" key="2">
    <source>
        <dbReference type="Proteomes" id="UP000622580"/>
    </source>
</evidence>